<dbReference type="EMBL" id="OU015569">
    <property type="protein sequence ID" value="CAG5096954.1"/>
    <property type="molecule type" value="Genomic_DNA"/>
</dbReference>
<sequence>MLLRPGTKTILWRRKGINLKKSPDLLEFRALKISALSQANAQKKKTNELMGQRNPEDRLFISQKRASDIMAGAADFNQLKYEQEEKKLEVEASKIARGGSVYFLCMALVAMYVWILRQRSNKEHVAKKVETLGRASLEGKFDLVQTKDGEAFSTDDLLGKWSLIYFGFTRCPDVCPEQLEKLAYVIQSVEETKKNPKSEMADVEIVPLFISIDVRRDTFEEINEYCESFHPSLIGLSGTEKQVDAAAKSFRLYFSKGMYGESEEDYLLDHTVVIFLLNPENKIEEYFTQSKSPGQIIFETHQAIKKWKFLDDYMEVARQIEAKKEEVQKKRLKKALSKD</sequence>
<dbReference type="PANTHER" id="PTHR12151:SF5">
    <property type="entry name" value="AT19154P"/>
    <property type="match status" value="1"/>
</dbReference>
<organism evidence="2 3">
    <name type="scientific">Oikopleura dioica</name>
    <name type="common">Tunicate</name>
    <dbReference type="NCBI Taxonomy" id="34765"/>
    <lineage>
        <taxon>Eukaryota</taxon>
        <taxon>Metazoa</taxon>
        <taxon>Chordata</taxon>
        <taxon>Tunicata</taxon>
        <taxon>Appendicularia</taxon>
        <taxon>Copelata</taxon>
        <taxon>Oikopleuridae</taxon>
        <taxon>Oikopleura</taxon>
    </lineage>
</organism>
<dbReference type="Gene3D" id="3.40.30.10">
    <property type="entry name" value="Glutaredoxin"/>
    <property type="match status" value="1"/>
</dbReference>
<evidence type="ECO:0000256" key="1">
    <source>
        <dbReference type="ARBA" id="ARBA00010996"/>
    </source>
</evidence>
<dbReference type="Pfam" id="PF02630">
    <property type="entry name" value="SCO1-SenC"/>
    <property type="match status" value="1"/>
</dbReference>
<gene>
    <name evidence="2" type="ORF">OKIOD_LOCUS6420</name>
</gene>
<dbReference type="Proteomes" id="UP001158576">
    <property type="component" value="Chromosome XSR"/>
</dbReference>
<dbReference type="InterPro" id="IPR003782">
    <property type="entry name" value="SCO1/SenC"/>
</dbReference>
<accession>A0ABN7SG31</accession>
<evidence type="ECO:0000313" key="2">
    <source>
        <dbReference type="EMBL" id="CAG5096954.1"/>
    </source>
</evidence>
<reference evidence="2 3" key="1">
    <citation type="submission" date="2021-04" db="EMBL/GenBank/DDBJ databases">
        <authorList>
            <person name="Bliznina A."/>
        </authorList>
    </citation>
    <scope>NUCLEOTIDE SEQUENCE [LARGE SCALE GENOMIC DNA]</scope>
</reference>
<dbReference type="CDD" id="cd02968">
    <property type="entry name" value="SCO"/>
    <property type="match status" value="1"/>
</dbReference>
<evidence type="ECO:0000313" key="3">
    <source>
        <dbReference type="Proteomes" id="UP001158576"/>
    </source>
</evidence>
<dbReference type="InterPro" id="IPR036249">
    <property type="entry name" value="Thioredoxin-like_sf"/>
</dbReference>
<comment type="similarity">
    <text evidence="1">Belongs to the SCO1/2 family.</text>
</comment>
<proteinExistence type="inferred from homology"/>
<keyword evidence="3" id="KW-1185">Reference proteome</keyword>
<name>A0ABN7SG31_OIKDI</name>
<dbReference type="SUPFAM" id="SSF52833">
    <property type="entry name" value="Thioredoxin-like"/>
    <property type="match status" value="1"/>
</dbReference>
<dbReference type="PANTHER" id="PTHR12151">
    <property type="entry name" value="ELECTRON TRANSPORT PROTIN SCO1/SENC FAMILY MEMBER"/>
    <property type="match status" value="1"/>
</dbReference>
<protein>
    <submittedName>
        <fullName evidence="2">Oidioi.mRNA.OKI2018_I69.XSR.g14862.t1.cds</fullName>
    </submittedName>
</protein>